<dbReference type="PANTHER" id="PTHR12233">
    <property type="entry name" value="VACUOLAR PROTEIN SORTING 26 RELATED"/>
    <property type="match status" value="1"/>
</dbReference>
<dbReference type="Pfam" id="PF03643">
    <property type="entry name" value="Vps26"/>
    <property type="match status" value="1"/>
</dbReference>
<evidence type="ECO:0000256" key="5">
    <source>
        <dbReference type="ARBA" id="ARBA00022753"/>
    </source>
</evidence>
<keyword evidence="4" id="KW-0813">Transport</keyword>
<reference evidence="10" key="1">
    <citation type="submission" date="2023-07" db="EMBL/GenBank/DDBJ databases">
        <authorList>
            <person name="Stuckert A."/>
        </authorList>
    </citation>
    <scope>NUCLEOTIDE SEQUENCE</scope>
</reference>
<sequence length="139" mass="15055">MIGCSAVNVTVAVIVCSADVMSVHQPVSAIGISSGDSAPDLGRSFGHNFLPLTSRFSLQSFLSGLFGPICEIEVVLNDAETRKLSEIKTEEGKIEKHFLFYDGESVAGKVNIVFKQPGKRLEHQGIRIEFVGQIGELVY</sequence>
<evidence type="ECO:0000313" key="11">
    <source>
        <dbReference type="Proteomes" id="UP001176940"/>
    </source>
</evidence>
<dbReference type="Gene3D" id="2.60.40.640">
    <property type="match status" value="1"/>
</dbReference>
<proteinExistence type="inferred from homology"/>
<evidence type="ECO:0000256" key="3">
    <source>
        <dbReference type="ARBA" id="ARBA00009100"/>
    </source>
</evidence>
<accession>A0ABN9M863</accession>
<evidence type="ECO:0000256" key="1">
    <source>
        <dbReference type="ARBA" id="ARBA00004170"/>
    </source>
</evidence>
<dbReference type="InterPro" id="IPR028934">
    <property type="entry name" value="Vps26-related"/>
</dbReference>
<keyword evidence="6" id="KW-0653">Protein transport</keyword>
<evidence type="ECO:0000256" key="7">
    <source>
        <dbReference type="ARBA" id="ARBA00023136"/>
    </source>
</evidence>
<gene>
    <name evidence="10" type="ORF">RIMI_LOCUS17710365</name>
</gene>
<keyword evidence="5" id="KW-0967">Endosome</keyword>
<comment type="subunit">
    <text evidence="8">Component of the heterotrimeric retromer cargo-selective complex (CSC) which is believed to associate with variable sorting nexins to form functionally distinct retromer complex variants.</text>
</comment>
<evidence type="ECO:0000256" key="9">
    <source>
        <dbReference type="ARBA" id="ARBA00043874"/>
    </source>
</evidence>
<keyword evidence="11" id="KW-1185">Reference proteome</keyword>
<evidence type="ECO:0000256" key="8">
    <source>
        <dbReference type="ARBA" id="ARBA00026083"/>
    </source>
</evidence>
<evidence type="ECO:0000313" key="10">
    <source>
        <dbReference type="EMBL" id="CAJ0961322.1"/>
    </source>
</evidence>
<keyword evidence="7" id="KW-0472">Membrane</keyword>
<dbReference type="Proteomes" id="UP001176940">
    <property type="component" value="Unassembled WGS sequence"/>
</dbReference>
<name>A0ABN9M863_9NEOB</name>
<dbReference type="EMBL" id="CAUEEQ010052334">
    <property type="protein sequence ID" value="CAJ0961322.1"/>
    <property type="molecule type" value="Genomic_DNA"/>
</dbReference>
<comment type="subcellular location">
    <subcellularLocation>
        <location evidence="2">Endosome</location>
    </subcellularLocation>
    <subcellularLocation>
        <location evidence="1">Membrane</location>
        <topology evidence="1">Peripheral membrane protein</topology>
    </subcellularLocation>
</comment>
<organism evidence="10 11">
    <name type="scientific">Ranitomeya imitator</name>
    <name type="common">mimic poison frog</name>
    <dbReference type="NCBI Taxonomy" id="111125"/>
    <lineage>
        <taxon>Eukaryota</taxon>
        <taxon>Metazoa</taxon>
        <taxon>Chordata</taxon>
        <taxon>Craniata</taxon>
        <taxon>Vertebrata</taxon>
        <taxon>Euteleostomi</taxon>
        <taxon>Amphibia</taxon>
        <taxon>Batrachia</taxon>
        <taxon>Anura</taxon>
        <taxon>Neobatrachia</taxon>
        <taxon>Hyloidea</taxon>
        <taxon>Dendrobatidae</taxon>
        <taxon>Dendrobatinae</taxon>
        <taxon>Ranitomeya</taxon>
    </lineage>
</organism>
<dbReference type="InterPro" id="IPR014752">
    <property type="entry name" value="Arrestin-like_C"/>
</dbReference>
<comment type="similarity">
    <text evidence="3">Belongs to the VPS26 family.</text>
</comment>
<protein>
    <submittedName>
        <fullName evidence="10">Uncharacterized protein</fullName>
    </submittedName>
</protein>
<comment type="function">
    <text evidence="9">Acts as a component of the retromer cargo-selective complex (CSC). The CSC is believed to be the core functional component of retromer or respective retromer complex variants acting to prevent missorting of selected transmembrane cargo proteins into the lysosomal degradation pathway. Retromer mediates retrograde transport of cargo proteins from endosomes to the trans-Golgi network (TGN).</text>
</comment>
<evidence type="ECO:0000256" key="4">
    <source>
        <dbReference type="ARBA" id="ARBA00022448"/>
    </source>
</evidence>
<evidence type="ECO:0000256" key="2">
    <source>
        <dbReference type="ARBA" id="ARBA00004177"/>
    </source>
</evidence>
<evidence type="ECO:0000256" key="6">
    <source>
        <dbReference type="ARBA" id="ARBA00022927"/>
    </source>
</evidence>
<comment type="caution">
    <text evidence="10">The sequence shown here is derived from an EMBL/GenBank/DDBJ whole genome shotgun (WGS) entry which is preliminary data.</text>
</comment>